<evidence type="ECO:0000259" key="5">
    <source>
        <dbReference type="SMART" id="SM00849"/>
    </source>
</evidence>
<dbReference type="PANTHER" id="PTHR46233">
    <property type="entry name" value="HYDROXYACYLGLUTATHIONE HYDROLASE GLOC"/>
    <property type="match status" value="1"/>
</dbReference>
<comment type="caution">
    <text evidence="6">The sequence shown here is derived from an EMBL/GenBank/DDBJ whole genome shotgun (WGS) entry which is preliminary data.</text>
</comment>
<dbReference type="Gene3D" id="3.60.15.10">
    <property type="entry name" value="Ribonuclease Z/Hydroxyacylglutathione hydrolase-like"/>
    <property type="match status" value="1"/>
</dbReference>
<dbReference type="InterPro" id="IPR051453">
    <property type="entry name" value="MBL_Glyoxalase_II"/>
</dbReference>
<dbReference type="SMART" id="SM00849">
    <property type="entry name" value="Lactamase_B"/>
    <property type="match status" value="1"/>
</dbReference>
<evidence type="ECO:0000313" key="6">
    <source>
        <dbReference type="EMBL" id="PIZ15865.1"/>
    </source>
</evidence>
<evidence type="ECO:0000313" key="7">
    <source>
        <dbReference type="Proteomes" id="UP000229307"/>
    </source>
</evidence>
<dbReference type="GO" id="GO:0016787">
    <property type="term" value="F:hydrolase activity"/>
    <property type="evidence" value="ECO:0007669"/>
    <property type="project" value="UniProtKB-KW"/>
</dbReference>
<reference evidence="7" key="1">
    <citation type="submission" date="2017-09" db="EMBL/GenBank/DDBJ databases">
        <title>Depth-based differentiation of microbial function through sediment-hosted aquifers and enrichment of novel symbionts in the deep terrestrial subsurface.</title>
        <authorList>
            <person name="Probst A.J."/>
            <person name="Ladd B."/>
            <person name="Jarett J.K."/>
            <person name="Geller-Mcgrath D.E."/>
            <person name="Sieber C.M.K."/>
            <person name="Emerson J.B."/>
            <person name="Anantharaman K."/>
            <person name="Thomas B.C."/>
            <person name="Malmstrom R."/>
            <person name="Stieglmeier M."/>
            <person name="Klingl A."/>
            <person name="Woyke T."/>
            <person name="Ryan C.M."/>
            <person name="Banfield J.F."/>
        </authorList>
    </citation>
    <scope>NUCLEOTIDE SEQUENCE [LARGE SCALE GENOMIC DNA]</scope>
</reference>
<dbReference type="Pfam" id="PF00753">
    <property type="entry name" value="Lactamase_B"/>
    <property type="match status" value="1"/>
</dbReference>
<dbReference type="EMBL" id="PFMR01000229">
    <property type="protein sequence ID" value="PIZ15865.1"/>
    <property type="molecule type" value="Genomic_DNA"/>
</dbReference>
<evidence type="ECO:0000256" key="4">
    <source>
        <dbReference type="ARBA" id="ARBA00022833"/>
    </source>
</evidence>
<dbReference type="GO" id="GO:0046872">
    <property type="term" value="F:metal ion binding"/>
    <property type="evidence" value="ECO:0007669"/>
    <property type="project" value="UniProtKB-KW"/>
</dbReference>
<evidence type="ECO:0000256" key="1">
    <source>
        <dbReference type="ARBA" id="ARBA00001947"/>
    </source>
</evidence>
<evidence type="ECO:0000256" key="3">
    <source>
        <dbReference type="ARBA" id="ARBA00022801"/>
    </source>
</evidence>
<gene>
    <name evidence="6" type="ORF">COY52_08710</name>
</gene>
<keyword evidence="2" id="KW-0479">Metal-binding</keyword>
<feature type="domain" description="Metallo-beta-lactamase" evidence="5">
    <location>
        <begin position="40"/>
        <end position="215"/>
    </location>
</feature>
<keyword evidence="4" id="KW-0862">Zinc</keyword>
<dbReference type="InterPro" id="IPR001279">
    <property type="entry name" value="Metallo-B-lactamas"/>
</dbReference>
<organism evidence="6 7">
    <name type="scientific">Candidatus Desantisbacteria bacterium CG_4_10_14_0_8_um_filter_48_22</name>
    <dbReference type="NCBI Taxonomy" id="1974543"/>
    <lineage>
        <taxon>Bacteria</taxon>
        <taxon>Candidatus Desantisiibacteriota</taxon>
    </lineage>
</organism>
<dbReference type="InterPro" id="IPR036866">
    <property type="entry name" value="RibonucZ/Hydroxyglut_hydro"/>
</dbReference>
<sequence length="228" mass="24030">MHDDASAHLKMGETSPRWLSGRAMNEGTMIIKTVTVGELATNCYIAGDEKGVVIIDPGADSPQILKTVSSVPPSKIGGQAQWPVASVILTHAHPDHIGAVDEVAGKLKCPIYMHGLDSDWLKGIFGSKFPGLHVVEEGGIIKAGGVPFTILHTPGHSEGSICLYNEKEKVLFSGDTLFADGTGRTDLPGGDEEKMTASLKRLLALPAAVTVYPGHGEAALISEIRGML</sequence>
<dbReference type="PANTHER" id="PTHR46233:SF3">
    <property type="entry name" value="HYDROXYACYLGLUTATHIONE HYDROLASE GLOC"/>
    <property type="match status" value="1"/>
</dbReference>
<protein>
    <recommendedName>
        <fullName evidence="5">Metallo-beta-lactamase domain-containing protein</fullName>
    </recommendedName>
</protein>
<dbReference type="CDD" id="cd06262">
    <property type="entry name" value="metallo-hydrolase-like_MBL-fold"/>
    <property type="match status" value="1"/>
</dbReference>
<accession>A0A2M7S8J6</accession>
<comment type="cofactor">
    <cofactor evidence="1">
        <name>Zn(2+)</name>
        <dbReference type="ChEBI" id="CHEBI:29105"/>
    </cofactor>
</comment>
<keyword evidence="3" id="KW-0378">Hydrolase</keyword>
<dbReference type="AlphaFoldDB" id="A0A2M7S8J6"/>
<dbReference type="SUPFAM" id="SSF56281">
    <property type="entry name" value="Metallo-hydrolase/oxidoreductase"/>
    <property type="match status" value="1"/>
</dbReference>
<name>A0A2M7S8J6_9BACT</name>
<proteinExistence type="predicted"/>
<dbReference type="Proteomes" id="UP000229307">
    <property type="component" value="Unassembled WGS sequence"/>
</dbReference>
<evidence type="ECO:0000256" key="2">
    <source>
        <dbReference type="ARBA" id="ARBA00022723"/>
    </source>
</evidence>